<sequence>MINRWQNYSVCRILNALLVARNVTMVSFSNENRGKCALGVPKMQK</sequence>
<dbReference type="AlphaFoldDB" id="F3QVP7"/>
<evidence type="ECO:0000313" key="2">
    <source>
        <dbReference type="Proteomes" id="UP000005546"/>
    </source>
</evidence>
<keyword evidence="2" id="KW-1185">Reference proteome</keyword>
<proteinExistence type="predicted"/>
<name>F3QVP7_9BACT</name>
<accession>F3QVP7</accession>
<dbReference type="STRING" id="762982.HMPREF9442_02350"/>
<comment type="caution">
    <text evidence="1">The sequence shown here is derived from an EMBL/GenBank/DDBJ whole genome shotgun (WGS) entry which is preliminary data.</text>
</comment>
<evidence type="ECO:0000313" key="1">
    <source>
        <dbReference type="EMBL" id="EGG52490.1"/>
    </source>
</evidence>
<organism evidence="1 2">
    <name type="scientific">Paraprevotella xylaniphila YIT 11841</name>
    <dbReference type="NCBI Taxonomy" id="762982"/>
    <lineage>
        <taxon>Bacteria</taxon>
        <taxon>Pseudomonadati</taxon>
        <taxon>Bacteroidota</taxon>
        <taxon>Bacteroidia</taxon>
        <taxon>Bacteroidales</taxon>
        <taxon>Prevotellaceae</taxon>
        <taxon>Paraprevotella</taxon>
    </lineage>
</organism>
<gene>
    <name evidence="1" type="ORF">HMPREF9442_02350</name>
</gene>
<dbReference type="Proteomes" id="UP000005546">
    <property type="component" value="Unassembled WGS sequence"/>
</dbReference>
<protein>
    <submittedName>
        <fullName evidence="1">Uncharacterized protein</fullName>
    </submittedName>
</protein>
<dbReference type="EMBL" id="AFBR01000067">
    <property type="protein sequence ID" value="EGG52490.1"/>
    <property type="molecule type" value="Genomic_DNA"/>
</dbReference>
<reference evidence="1 2" key="1">
    <citation type="submission" date="2011-02" db="EMBL/GenBank/DDBJ databases">
        <authorList>
            <person name="Weinstock G."/>
            <person name="Sodergren E."/>
            <person name="Clifton S."/>
            <person name="Fulton L."/>
            <person name="Fulton B."/>
            <person name="Courtney L."/>
            <person name="Fronick C."/>
            <person name="Harrison M."/>
            <person name="Strong C."/>
            <person name="Farmer C."/>
            <person name="Delahaunty K."/>
            <person name="Markovic C."/>
            <person name="Hall O."/>
            <person name="Minx P."/>
            <person name="Tomlinson C."/>
            <person name="Mitreva M."/>
            <person name="Hou S."/>
            <person name="Chen J."/>
            <person name="Wollam A."/>
            <person name="Pepin K.H."/>
            <person name="Johnson M."/>
            <person name="Bhonagiri V."/>
            <person name="Zhang X."/>
            <person name="Suruliraj S."/>
            <person name="Warren W."/>
            <person name="Chinwalla A."/>
            <person name="Mardis E.R."/>
            <person name="Wilson R.K."/>
        </authorList>
    </citation>
    <scope>NUCLEOTIDE SEQUENCE [LARGE SCALE GENOMIC DNA]</scope>
    <source>
        <strain evidence="1 2">YIT 11841</strain>
    </source>
</reference>
<dbReference type="HOGENOM" id="CLU_3203125_0_0_10"/>